<accession>A0A8J4YN16</accession>
<dbReference type="Pfam" id="PF07841">
    <property type="entry name" value="DM4_12"/>
    <property type="match status" value="1"/>
</dbReference>
<comment type="caution">
    <text evidence="2">The sequence shown here is derived from an EMBL/GenBank/DDBJ whole genome shotgun (WGS) entry which is preliminary data.</text>
</comment>
<feature type="chain" id="PRO_5035174370" evidence="1">
    <location>
        <begin position="28"/>
        <end position="241"/>
    </location>
</feature>
<dbReference type="EMBL" id="JACEEZ010003909">
    <property type="protein sequence ID" value="KAG0726866.1"/>
    <property type="molecule type" value="Genomic_DNA"/>
</dbReference>
<dbReference type="PANTHER" id="PTHR21398:SF6">
    <property type="entry name" value="AGAP007094-PA"/>
    <property type="match status" value="1"/>
</dbReference>
<evidence type="ECO:0000256" key="1">
    <source>
        <dbReference type="SAM" id="SignalP"/>
    </source>
</evidence>
<organism evidence="2 3">
    <name type="scientific">Chionoecetes opilio</name>
    <name type="common">Atlantic snow crab</name>
    <name type="synonym">Cancer opilio</name>
    <dbReference type="NCBI Taxonomy" id="41210"/>
    <lineage>
        <taxon>Eukaryota</taxon>
        <taxon>Metazoa</taxon>
        <taxon>Ecdysozoa</taxon>
        <taxon>Arthropoda</taxon>
        <taxon>Crustacea</taxon>
        <taxon>Multicrustacea</taxon>
        <taxon>Malacostraca</taxon>
        <taxon>Eumalacostraca</taxon>
        <taxon>Eucarida</taxon>
        <taxon>Decapoda</taxon>
        <taxon>Pleocyemata</taxon>
        <taxon>Brachyura</taxon>
        <taxon>Eubrachyura</taxon>
        <taxon>Majoidea</taxon>
        <taxon>Majidae</taxon>
        <taxon>Chionoecetes</taxon>
    </lineage>
</organism>
<dbReference type="OrthoDB" id="6339724at2759"/>
<protein>
    <submittedName>
        <fullName evidence="2">Uncharacterized protein</fullName>
    </submittedName>
</protein>
<reference evidence="2" key="1">
    <citation type="submission" date="2020-07" db="EMBL/GenBank/DDBJ databases">
        <title>The High-quality genome of the commercially important snow crab, Chionoecetes opilio.</title>
        <authorList>
            <person name="Jeong J.-H."/>
            <person name="Ryu S."/>
        </authorList>
    </citation>
    <scope>NUCLEOTIDE SEQUENCE</scope>
    <source>
        <strain evidence="2">MADBK_172401_WGS</strain>
        <tissue evidence="2">Digestive gland</tissue>
    </source>
</reference>
<dbReference type="SMART" id="SM00718">
    <property type="entry name" value="DM4_12"/>
    <property type="match status" value="1"/>
</dbReference>
<dbReference type="InterPro" id="IPR006631">
    <property type="entry name" value="DM4_12"/>
</dbReference>
<feature type="signal peptide" evidence="1">
    <location>
        <begin position="1"/>
        <end position="27"/>
    </location>
</feature>
<keyword evidence="3" id="KW-1185">Reference proteome</keyword>
<evidence type="ECO:0000313" key="2">
    <source>
        <dbReference type="EMBL" id="KAG0726866.1"/>
    </source>
</evidence>
<proteinExistence type="predicted"/>
<dbReference type="AlphaFoldDB" id="A0A8J4YN16"/>
<name>A0A8J4YN16_CHIOP</name>
<sequence>MALLHFMMAYLPFYAALMALASTTGTATTNCTAGDPHPRHKRMIFMSSDRRFTLPPSTVLVLTPTLNLPFGRNLPLGYSSSMTISVPIKISFDDLGLTSEENPFGIFPDFFYRRKREADLPGISWAGGDREMMYQVIEDSLHNLGMDGQACLLRAICEMFQTPLVNHGFVGEVLELFLSASRAPHADKRLGDYLAAERVGRSTGDCSGYHLMCDQSLFTSPQELKPQKTCKTPDRLLKREV</sequence>
<evidence type="ECO:0000313" key="3">
    <source>
        <dbReference type="Proteomes" id="UP000770661"/>
    </source>
</evidence>
<gene>
    <name evidence="2" type="ORF">GWK47_035746</name>
</gene>
<dbReference type="PANTHER" id="PTHR21398">
    <property type="entry name" value="AGAP007094-PA"/>
    <property type="match status" value="1"/>
</dbReference>
<dbReference type="Proteomes" id="UP000770661">
    <property type="component" value="Unassembled WGS sequence"/>
</dbReference>
<keyword evidence="1" id="KW-0732">Signal</keyword>